<evidence type="ECO:0000313" key="1">
    <source>
        <dbReference type="EMBL" id="MCS4557508.1"/>
    </source>
</evidence>
<gene>
    <name evidence="1" type="ORF">L9G74_13735</name>
</gene>
<keyword evidence="2" id="KW-1185">Reference proteome</keyword>
<accession>A0ABT2FMF6</accession>
<sequence length="82" mass="8875">MKYLPLALCSCALLNACMTNSPSNEPCPPGGCTEDNVKYEGGYSVQFPAPSNCDEVFDTKERSKCKSQAAILTDAIKQHQSQ</sequence>
<protein>
    <recommendedName>
        <fullName evidence="3">Lipoprotein</fullName>
    </recommendedName>
</protein>
<dbReference type="EMBL" id="JAKOGG010000010">
    <property type="protein sequence ID" value="MCS4557508.1"/>
    <property type="molecule type" value="Genomic_DNA"/>
</dbReference>
<name>A0ABT2FMF6_9GAMM</name>
<reference evidence="2" key="1">
    <citation type="submission" date="2023-07" db="EMBL/GenBank/DDBJ databases">
        <title>Shewanella mangrovi sp. nov., an acetaldehyde- degrading bacterium isolated from mangrove sediment.</title>
        <authorList>
            <person name="Liu Y."/>
        </authorList>
    </citation>
    <scope>NUCLEOTIDE SEQUENCE [LARGE SCALE GENOMIC DNA]</scope>
    <source>
        <strain evidence="2">C32</strain>
    </source>
</reference>
<evidence type="ECO:0000313" key="2">
    <source>
        <dbReference type="Proteomes" id="UP001201549"/>
    </source>
</evidence>
<evidence type="ECO:0008006" key="3">
    <source>
        <dbReference type="Google" id="ProtNLM"/>
    </source>
</evidence>
<organism evidence="1 2">
    <name type="scientific">Shewanella electrica</name>
    <dbReference type="NCBI Taxonomy" id="515560"/>
    <lineage>
        <taxon>Bacteria</taxon>
        <taxon>Pseudomonadati</taxon>
        <taxon>Pseudomonadota</taxon>
        <taxon>Gammaproteobacteria</taxon>
        <taxon>Alteromonadales</taxon>
        <taxon>Shewanellaceae</taxon>
        <taxon>Shewanella</taxon>
    </lineage>
</organism>
<dbReference type="RefSeq" id="WP_238896987.1">
    <property type="nucleotide sequence ID" value="NZ_JAKOGG010000010.1"/>
</dbReference>
<comment type="caution">
    <text evidence="1">The sequence shown here is derived from an EMBL/GenBank/DDBJ whole genome shotgun (WGS) entry which is preliminary data.</text>
</comment>
<dbReference type="Proteomes" id="UP001201549">
    <property type="component" value="Unassembled WGS sequence"/>
</dbReference>
<proteinExistence type="predicted"/>